<evidence type="ECO:0000256" key="1">
    <source>
        <dbReference type="SAM" id="MobiDB-lite"/>
    </source>
</evidence>
<feature type="compositionally biased region" description="Basic and acidic residues" evidence="1">
    <location>
        <begin position="161"/>
        <end position="170"/>
    </location>
</feature>
<dbReference type="AlphaFoldDB" id="A0AAD4DHG1"/>
<name>A0AAD4DHG1_9FUNG</name>
<protein>
    <submittedName>
        <fullName evidence="2">Uncharacterized protein</fullName>
    </submittedName>
</protein>
<evidence type="ECO:0000313" key="3">
    <source>
        <dbReference type="Proteomes" id="UP001194580"/>
    </source>
</evidence>
<organism evidence="2 3">
    <name type="scientific">Linnemannia exigua</name>
    <dbReference type="NCBI Taxonomy" id="604196"/>
    <lineage>
        <taxon>Eukaryota</taxon>
        <taxon>Fungi</taxon>
        <taxon>Fungi incertae sedis</taxon>
        <taxon>Mucoromycota</taxon>
        <taxon>Mortierellomycotina</taxon>
        <taxon>Mortierellomycetes</taxon>
        <taxon>Mortierellales</taxon>
        <taxon>Mortierellaceae</taxon>
        <taxon>Linnemannia</taxon>
    </lineage>
</organism>
<evidence type="ECO:0000313" key="2">
    <source>
        <dbReference type="EMBL" id="KAG0277964.1"/>
    </source>
</evidence>
<reference evidence="2" key="1">
    <citation type="journal article" date="2020" name="Fungal Divers.">
        <title>Resolving the Mortierellaceae phylogeny through synthesis of multi-gene phylogenetics and phylogenomics.</title>
        <authorList>
            <person name="Vandepol N."/>
            <person name="Liber J."/>
            <person name="Desiro A."/>
            <person name="Na H."/>
            <person name="Kennedy M."/>
            <person name="Barry K."/>
            <person name="Grigoriev I.V."/>
            <person name="Miller A.N."/>
            <person name="O'Donnell K."/>
            <person name="Stajich J.E."/>
            <person name="Bonito G."/>
        </authorList>
    </citation>
    <scope>NUCLEOTIDE SEQUENCE</scope>
    <source>
        <strain evidence="2">NRRL 28262</strain>
    </source>
</reference>
<dbReference type="EMBL" id="JAAAIL010000232">
    <property type="protein sequence ID" value="KAG0277964.1"/>
    <property type="molecule type" value="Genomic_DNA"/>
</dbReference>
<feature type="region of interest" description="Disordered" evidence="1">
    <location>
        <begin position="151"/>
        <end position="170"/>
    </location>
</feature>
<gene>
    <name evidence="2" type="ORF">BGZ95_005013</name>
</gene>
<accession>A0AAD4DHG1</accession>
<dbReference type="Proteomes" id="UP001194580">
    <property type="component" value="Unassembled WGS sequence"/>
</dbReference>
<comment type="caution">
    <text evidence="2">The sequence shown here is derived from an EMBL/GenBank/DDBJ whole genome shotgun (WGS) entry which is preliminary data.</text>
</comment>
<proteinExistence type="predicted"/>
<sequence length="170" mass="19626">MPILRVTYWKPKRFWRFLGSRVLVDQMIFAKPVKKDLEINGGSAGQNILKVGGFRPFHEESAIREFGLLLKSSNIRIRRREKLKTFFRDFQEHHRIKFWADRTLQLNTKMIVRRAGVIVQDSGVIQAKVACEEFFSSEGRGLFDLELMDNSESQGDAEDSSESKGDAEES</sequence>
<keyword evidence="3" id="KW-1185">Reference proteome</keyword>